<dbReference type="SUPFAM" id="SSF51905">
    <property type="entry name" value="FAD/NAD(P)-binding domain"/>
    <property type="match status" value="1"/>
</dbReference>
<dbReference type="InParanoid" id="W2S065"/>
<dbReference type="RefSeq" id="XP_008715917.1">
    <property type="nucleotide sequence ID" value="XM_008717695.1"/>
</dbReference>
<keyword evidence="7" id="KW-1185">Reference proteome</keyword>
<keyword evidence="2" id="KW-0274">FAD</keyword>
<dbReference type="VEuPathDB" id="FungiDB:HMPREF1541_03343"/>
<dbReference type="PRINTS" id="PR00420">
    <property type="entry name" value="RNGMNOXGNASE"/>
</dbReference>
<keyword evidence="1" id="KW-0285">Flavoprotein</keyword>
<dbReference type="EMBL" id="KB822719">
    <property type="protein sequence ID" value="ETN41408.1"/>
    <property type="molecule type" value="Genomic_DNA"/>
</dbReference>
<evidence type="ECO:0000256" key="2">
    <source>
        <dbReference type="ARBA" id="ARBA00022827"/>
    </source>
</evidence>
<feature type="region of interest" description="Disordered" evidence="4">
    <location>
        <begin position="1"/>
        <end position="20"/>
    </location>
</feature>
<evidence type="ECO:0000256" key="4">
    <source>
        <dbReference type="SAM" id="MobiDB-lite"/>
    </source>
</evidence>
<dbReference type="eggNOG" id="ENOG502QTX9">
    <property type="taxonomic scope" value="Eukaryota"/>
</dbReference>
<dbReference type="AlphaFoldDB" id="W2S065"/>
<dbReference type="PANTHER" id="PTHR46865:SF2">
    <property type="entry name" value="MONOOXYGENASE"/>
    <property type="match status" value="1"/>
</dbReference>
<evidence type="ECO:0000259" key="5">
    <source>
        <dbReference type="Pfam" id="PF01494"/>
    </source>
</evidence>
<keyword evidence="3" id="KW-0560">Oxidoreductase</keyword>
<dbReference type="OrthoDB" id="655030at2759"/>
<dbReference type="InterPro" id="IPR036188">
    <property type="entry name" value="FAD/NAD-bd_sf"/>
</dbReference>
<dbReference type="Proteomes" id="UP000030752">
    <property type="component" value="Unassembled WGS sequence"/>
</dbReference>
<proteinExistence type="predicted"/>
<reference evidence="6 7" key="1">
    <citation type="submission" date="2013-03" db="EMBL/GenBank/DDBJ databases">
        <title>The Genome Sequence of Phialophora europaea CBS 101466.</title>
        <authorList>
            <consortium name="The Broad Institute Genomics Platform"/>
            <person name="Cuomo C."/>
            <person name="de Hoog S."/>
            <person name="Gorbushina A."/>
            <person name="Walker B."/>
            <person name="Young S.K."/>
            <person name="Zeng Q."/>
            <person name="Gargeya S."/>
            <person name="Fitzgerald M."/>
            <person name="Haas B."/>
            <person name="Abouelleil A."/>
            <person name="Allen A.W."/>
            <person name="Alvarado L."/>
            <person name="Arachchi H.M."/>
            <person name="Berlin A.M."/>
            <person name="Chapman S.B."/>
            <person name="Gainer-Dewar J."/>
            <person name="Goldberg J."/>
            <person name="Griggs A."/>
            <person name="Gujja S."/>
            <person name="Hansen M."/>
            <person name="Howarth C."/>
            <person name="Imamovic A."/>
            <person name="Ireland A."/>
            <person name="Larimer J."/>
            <person name="McCowan C."/>
            <person name="Murphy C."/>
            <person name="Pearson M."/>
            <person name="Poon T.W."/>
            <person name="Priest M."/>
            <person name="Roberts A."/>
            <person name="Saif S."/>
            <person name="Shea T."/>
            <person name="Sisk P."/>
            <person name="Sykes S."/>
            <person name="Wortman J."/>
            <person name="Nusbaum C."/>
            <person name="Birren B."/>
        </authorList>
    </citation>
    <scope>NUCLEOTIDE SEQUENCE [LARGE SCALE GENOMIC DNA]</scope>
    <source>
        <strain evidence="6 7">CBS 101466</strain>
    </source>
</reference>
<dbReference type="STRING" id="1220924.W2S065"/>
<protein>
    <recommendedName>
        <fullName evidence="5">FAD-binding domain-containing protein</fullName>
    </recommendedName>
</protein>
<dbReference type="Gene3D" id="3.30.9.10">
    <property type="entry name" value="D-Amino Acid Oxidase, subunit A, domain 2"/>
    <property type="match status" value="1"/>
</dbReference>
<dbReference type="Gene3D" id="3.50.50.60">
    <property type="entry name" value="FAD/NAD(P)-binding domain"/>
    <property type="match status" value="1"/>
</dbReference>
<evidence type="ECO:0000256" key="3">
    <source>
        <dbReference type="ARBA" id="ARBA00023002"/>
    </source>
</evidence>
<evidence type="ECO:0000313" key="6">
    <source>
        <dbReference type="EMBL" id="ETN41408.1"/>
    </source>
</evidence>
<sequence>MSHSTSAATSSPTPSAPTEPLSILIIGSGIAGPTLATFLLQQSPSSSSSTSSPPPPAPPVPKITLLERRPLHRISHGQNVDVRGAGLTIIRKLGLEGAVRAASTGEKGVKWVDGRDRVWAAFGAGKEPEGGGDAGAGAGAPTADVEILRGRLAELCLGRLRDVSKGWGKGEGVEEVFGERVERLEEREGKVYVRFRGEGRESCFDVVVGADGLQSLTRRMVWGEEGEEERVKRLGAYGGFFSMPKSEGDDEWRRWFHADGRRGVMLRPDRENGRTTVFMYVVNNKDARLREVAAKGREDLQAQKDLLEQYFTGAGWECERVLSQMRTAKDFYYDMIGQVKMDAWSKGRVVLLGDAGYCASPFSGMGTTLALMGAYNLAGALKRHPQDPGVAFAEYEAEMRPIVDRAQKLAPGMPWFFNPETAWGVWALNCFVWLLQCSGLIIQTIKYLGPPAKKVAVKDYGFRNLPEWWLDGQMHIESKKAQ</sequence>
<name>W2S065_CYPE1</name>
<feature type="region of interest" description="Disordered" evidence="4">
    <location>
        <begin position="39"/>
        <end position="62"/>
    </location>
</feature>
<accession>W2S065</accession>
<dbReference type="InterPro" id="IPR051704">
    <property type="entry name" value="FAD_aromatic-hydroxylase"/>
</dbReference>
<gene>
    <name evidence="6" type="ORF">HMPREF1541_03343</name>
</gene>
<feature type="domain" description="FAD-binding" evidence="5">
    <location>
        <begin position="23"/>
        <end position="406"/>
    </location>
</feature>
<evidence type="ECO:0000256" key="1">
    <source>
        <dbReference type="ARBA" id="ARBA00022630"/>
    </source>
</evidence>
<dbReference type="HOGENOM" id="CLU_009665_1_1_1"/>
<dbReference type="PANTHER" id="PTHR46865">
    <property type="entry name" value="OXIDOREDUCTASE-RELATED"/>
    <property type="match status" value="1"/>
</dbReference>
<dbReference type="GeneID" id="19970682"/>
<dbReference type="InterPro" id="IPR002938">
    <property type="entry name" value="FAD-bd"/>
</dbReference>
<evidence type="ECO:0000313" key="7">
    <source>
        <dbReference type="Proteomes" id="UP000030752"/>
    </source>
</evidence>
<organism evidence="6 7">
    <name type="scientific">Cyphellophora europaea (strain CBS 101466)</name>
    <name type="common">Phialophora europaea</name>
    <dbReference type="NCBI Taxonomy" id="1220924"/>
    <lineage>
        <taxon>Eukaryota</taxon>
        <taxon>Fungi</taxon>
        <taxon>Dikarya</taxon>
        <taxon>Ascomycota</taxon>
        <taxon>Pezizomycotina</taxon>
        <taxon>Eurotiomycetes</taxon>
        <taxon>Chaetothyriomycetidae</taxon>
        <taxon>Chaetothyriales</taxon>
        <taxon>Cyphellophoraceae</taxon>
        <taxon>Cyphellophora</taxon>
    </lineage>
</organism>
<dbReference type="GO" id="GO:0071949">
    <property type="term" value="F:FAD binding"/>
    <property type="evidence" value="ECO:0007669"/>
    <property type="project" value="InterPro"/>
</dbReference>
<feature type="compositionally biased region" description="Pro residues" evidence="4">
    <location>
        <begin position="52"/>
        <end position="61"/>
    </location>
</feature>
<dbReference type="GO" id="GO:0016491">
    <property type="term" value="F:oxidoreductase activity"/>
    <property type="evidence" value="ECO:0007669"/>
    <property type="project" value="UniProtKB-KW"/>
</dbReference>
<dbReference type="Pfam" id="PF01494">
    <property type="entry name" value="FAD_binding_3"/>
    <property type="match status" value="1"/>
</dbReference>